<accession>A0AA38P080</accession>
<dbReference type="PANTHER" id="PTHR35897">
    <property type="entry name" value="METHYLTRANSFERASE AUSD"/>
    <property type="match status" value="1"/>
</dbReference>
<keyword evidence="3" id="KW-0949">S-adenosyl-L-methionine</keyword>
<dbReference type="Gene3D" id="3.40.50.150">
    <property type="entry name" value="Vaccinia Virus protein VP39"/>
    <property type="match status" value="1"/>
</dbReference>
<dbReference type="AlphaFoldDB" id="A0AA38P080"/>
<comment type="similarity">
    <text evidence="4">Belongs to the class I-like SAM-binding methyltransferase superfamily.</text>
</comment>
<gene>
    <name evidence="5" type="ORF">F5878DRAFT_631783</name>
</gene>
<evidence type="ECO:0000256" key="3">
    <source>
        <dbReference type="ARBA" id="ARBA00022691"/>
    </source>
</evidence>
<dbReference type="PANTHER" id="PTHR35897:SF1">
    <property type="entry name" value="METHYLTRANSFERASE AUSD"/>
    <property type="match status" value="1"/>
</dbReference>
<evidence type="ECO:0000313" key="5">
    <source>
        <dbReference type="EMBL" id="KAJ3833903.1"/>
    </source>
</evidence>
<evidence type="ECO:0000256" key="1">
    <source>
        <dbReference type="ARBA" id="ARBA00005179"/>
    </source>
</evidence>
<keyword evidence="2" id="KW-0808">Transferase</keyword>
<comment type="pathway">
    <text evidence="1">Secondary metabolite biosynthesis.</text>
</comment>
<reference evidence="5" key="1">
    <citation type="submission" date="2022-08" db="EMBL/GenBank/DDBJ databases">
        <authorList>
            <consortium name="DOE Joint Genome Institute"/>
            <person name="Min B."/>
            <person name="Riley R."/>
            <person name="Sierra-Patev S."/>
            <person name="Naranjo-Ortiz M."/>
            <person name="Looney B."/>
            <person name="Konkel Z."/>
            <person name="Slot J.C."/>
            <person name="Sakamoto Y."/>
            <person name="Steenwyk J.L."/>
            <person name="Rokas A."/>
            <person name="Carro J."/>
            <person name="Camarero S."/>
            <person name="Ferreira P."/>
            <person name="Molpeceres G."/>
            <person name="Ruiz-Duenas F.J."/>
            <person name="Serrano A."/>
            <person name="Henrissat B."/>
            <person name="Drula E."/>
            <person name="Hughes K.W."/>
            <person name="Mata J.L."/>
            <person name="Ishikawa N.K."/>
            <person name="Vargas-Isla R."/>
            <person name="Ushijima S."/>
            <person name="Smith C.A."/>
            <person name="Ahrendt S."/>
            <person name="Andreopoulos W."/>
            <person name="He G."/>
            <person name="Labutti K."/>
            <person name="Lipzen A."/>
            <person name="Ng V."/>
            <person name="Sandor L."/>
            <person name="Barry K."/>
            <person name="Martinez A.T."/>
            <person name="Xiao Y."/>
            <person name="Gibbons J.G."/>
            <person name="Terashima K."/>
            <person name="Hibbett D.S."/>
            <person name="Grigoriev I.V."/>
        </authorList>
    </citation>
    <scope>NUCLEOTIDE SEQUENCE</scope>
    <source>
        <strain evidence="5">TFB9207</strain>
    </source>
</reference>
<sequence length="301" mass="34928">MDNELSKIYKMPLEKHFYELDAEELQFFQEETKVQDEHKLREHIITVQAKAYSIYRYPCIRIFEFTRLKIARLPAYQEFLNLGKQRKGAIFLDLACCFGNDTRKAIRDGYPVENVIASDLHKDFWDLGHEMFKSTDQSFPVPFIQGDIFDTDFLEAIEPYTMRKPPSTPVPDLKSLTSLNPLRGHLSACFCGAFFHLFGEDGQKQIASALASLLSPEPGSMIFGVHGSRVERGFWHPTGSERYMFCHSPESWKELWEDLWGKDHVEVKARLRKEIGGDDLFGTYPGNKDPYHVMEWSVTRR</sequence>
<proteinExistence type="inferred from homology"/>
<dbReference type="EMBL" id="MU806613">
    <property type="protein sequence ID" value="KAJ3833903.1"/>
    <property type="molecule type" value="Genomic_DNA"/>
</dbReference>
<name>A0AA38P080_9AGAR</name>
<dbReference type="GO" id="GO:0016740">
    <property type="term" value="F:transferase activity"/>
    <property type="evidence" value="ECO:0007669"/>
    <property type="project" value="UniProtKB-KW"/>
</dbReference>
<comment type="caution">
    <text evidence="5">The sequence shown here is derived from an EMBL/GenBank/DDBJ whole genome shotgun (WGS) entry which is preliminary data.</text>
</comment>
<evidence type="ECO:0008006" key="7">
    <source>
        <dbReference type="Google" id="ProtNLM"/>
    </source>
</evidence>
<dbReference type="SUPFAM" id="SSF53335">
    <property type="entry name" value="S-adenosyl-L-methionine-dependent methyltransferases"/>
    <property type="match status" value="1"/>
</dbReference>
<dbReference type="Proteomes" id="UP001163846">
    <property type="component" value="Unassembled WGS sequence"/>
</dbReference>
<protein>
    <recommendedName>
        <fullName evidence="7">Methyltransferase domain-containing protein</fullName>
    </recommendedName>
</protein>
<dbReference type="InterPro" id="IPR029063">
    <property type="entry name" value="SAM-dependent_MTases_sf"/>
</dbReference>
<evidence type="ECO:0000256" key="2">
    <source>
        <dbReference type="ARBA" id="ARBA00022679"/>
    </source>
</evidence>
<dbReference type="InterPro" id="IPR051654">
    <property type="entry name" value="Meroterpenoid_MTases"/>
</dbReference>
<keyword evidence="6" id="KW-1185">Reference proteome</keyword>
<organism evidence="5 6">
    <name type="scientific">Lentinula raphanica</name>
    <dbReference type="NCBI Taxonomy" id="153919"/>
    <lineage>
        <taxon>Eukaryota</taxon>
        <taxon>Fungi</taxon>
        <taxon>Dikarya</taxon>
        <taxon>Basidiomycota</taxon>
        <taxon>Agaricomycotina</taxon>
        <taxon>Agaricomycetes</taxon>
        <taxon>Agaricomycetidae</taxon>
        <taxon>Agaricales</taxon>
        <taxon>Marasmiineae</taxon>
        <taxon>Omphalotaceae</taxon>
        <taxon>Lentinula</taxon>
    </lineage>
</organism>
<evidence type="ECO:0000313" key="6">
    <source>
        <dbReference type="Proteomes" id="UP001163846"/>
    </source>
</evidence>
<evidence type="ECO:0000256" key="4">
    <source>
        <dbReference type="ARBA" id="ARBA00038314"/>
    </source>
</evidence>